<protein>
    <submittedName>
        <fullName evidence="1">Uncharacterized protein</fullName>
    </submittedName>
</protein>
<comment type="caution">
    <text evidence="1">The sequence shown here is derived from an EMBL/GenBank/DDBJ whole genome shotgun (WGS) entry which is preliminary data.</text>
</comment>
<accession>X1E962</accession>
<feature type="non-terminal residue" evidence="1">
    <location>
        <position position="33"/>
    </location>
</feature>
<reference evidence="1" key="1">
    <citation type="journal article" date="2014" name="Front. Microbiol.">
        <title>High frequency of phylogenetically diverse reductive dehalogenase-homologous genes in deep subseafloor sedimentary metagenomes.</title>
        <authorList>
            <person name="Kawai M."/>
            <person name="Futagami T."/>
            <person name="Toyoda A."/>
            <person name="Takaki Y."/>
            <person name="Nishi S."/>
            <person name="Hori S."/>
            <person name="Arai W."/>
            <person name="Tsubouchi T."/>
            <person name="Morono Y."/>
            <person name="Uchiyama I."/>
            <person name="Ito T."/>
            <person name="Fujiyama A."/>
            <person name="Inagaki F."/>
            <person name="Takami H."/>
        </authorList>
    </citation>
    <scope>NUCLEOTIDE SEQUENCE</scope>
    <source>
        <strain evidence="1">Expedition CK06-06</strain>
    </source>
</reference>
<organism evidence="1">
    <name type="scientific">marine sediment metagenome</name>
    <dbReference type="NCBI Taxonomy" id="412755"/>
    <lineage>
        <taxon>unclassified sequences</taxon>
        <taxon>metagenomes</taxon>
        <taxon>ecological metagenomes</taxon>
    </lineage>
</organism>
<evidence type="ECO:0000313" key="1">
    <source>
        <dbReference type="EMBL" id="GAH13699.1"/>
    </source>
</evidence>
<dbReference type="EMBL" id="BART01035360">
    <property type="protein sequence ID" value="GAH13699.1"/>
    <property type="molecule type" value="Genomic_DNA"/>
</dbReference>
<gene>
    <name evidence="1" type="ORF">S01H4_60100</name>
</gene>
<dbReference type="AlphaFoldDB" id="X1E962"/>
<proteinExistence type="predicted"/>
<name>X1E962_9ZZZZ</name>
<sequence length="33" mass="3738">MKTIPVIYMAIAETHIKYIYITGIRQASIVSVL</sequence>